<dbReference type="Gene3D" id="2.40.128.640">
    <property type="match status" value="1"/>
</dbReference>
<comment type="caution">
    <text evidence="1">The sequence shown here is derived from an EMBL/GenBank/DDBJ whole genome shotgun (WGS) entry which is preliminary data.</text>
</comment>
<evidence type="ECO:0000313" key="1">
    <source>
        <dbReference type="EMBL" id="MBO8429127.1"/>
    </source>
</evidence>
<reference evidence="1" key="2">
    <citation type="journal article" date="2021" name="PeerJ">
        <title>Extensive microbial diversity within the chicken gut microbiome revealed by metagenomics and culture.</title>
        <authorList>
            <person name="Gilroy R."/>
            <person name="Ravi A."/>
            <person name="Getino M."/>
            <person name="Pursley I."/>
            <person name="Horton D.L."/>
            <person name="Alikhan N.F."/>
            <person name="Baker D."/>
            <person name="Gharbi K."/>
            <person name="Hall N."/>
            <person name="Watson M."/>
            <person name="Adriaenssens E.M."/>
            <person name="Foster-Nyarko E."/>
            <person name="Jarju S."/>
            <person name="Secka A."/>
            <person name="Antonio M."/>
            <person name="Oren A."/>
            <person name="Chaudhuri R.R."/>
            <person name="La Ragione R."/>
            <person name="Hildebrand F."/>
            <person name="Pallen M.J."/>
        </authorList>
    </citation>
    <scope>NUCLEOTIDE SEQUENCE</scope>
    <source>
        <strain evidence="1">15467</strain>
    </source>
</reference>
<dbReference type="Pfam" id="PF04170">
    <property type="entry name" value="NlpE"/>
    <property type="match status" value="1"/>
</dbReference>
<accession>A0A9D9GYN9</accession>
<dbReference type="InterPro" id="IPR007298">
    <property type="entry name" value="Cu-R_lipoprotein_NlpE"/>
</dbReference>
<gene>
    <name evidence="1" type="ORF">IAC68_04245</name>
</gene>
<sequence length="183" mass="21177">ELYASDRKEKETWTQHTLPSGKHFWSLNDENDPVTLHRTGGCWKVTDREKILFEQPQSDVDESLGMLTESRYEGILPAADCPGIRYRLALRHRQHSGNGNFLLRLTYLEAENGNDITFVYTGKRMTQRGTPENPDATVWQLITDQGEEIYNFLSEKDGQLLTLLNRDFKKSQLPLNYTLKKVD</sequence>
<organism evidence="1 2">
    <name type="scientific">Candidatus Egerieousia excrementavium</name>
    <dbReference type="NCBI Taxonomy" id="2840778"/>
    <lineage>
        <taxon>Bacteria</taxon>
        <taxon>Pseudomonadati</taxon>
        <taxon>Bacteroidota</taxon>
        <taxon>Bacteroidia</taxon>
        <taxon>Bacteroidales</taxon>
        <taxon>Candidatus Egerieousia</taxon>
    </lineage>
</organism>
<feature type="non-terminal residue" evidence="1">
    <location>
        <position position="1"/>
    </location>
</feature>
<proteinExistence type="predicted"/>
<reference evidence="1" key="1">
    <citation type="submission" date="2020-10" db="EMBL/GenBank/DDBJ databases">
        <authorList>
            <person name="Gilroy R."/>
        </authorList>
    </citation>
    <scope>NUCLEOTIDE SEQUENCE</scope>
    <source>
        <strain evidence="1">15467</strain>
    </source>
</reference>
<evidence type="ECO:0000313" key="2">
    <source>
        <dbReference type="Proteomes" id="UP000823635"/>
    </source>
</evidence>
<name>A0A9D9GYN9_9BACT</name>
<dbReference type="EMBL" id="JADINB010000093">
    <property type="protein sequence ID" value="MBO8429127.1"/>
    <property type="molecule type" value="Genomic_DNA"/>
</dbReference>
<protein>
    <submittedName>
        <fullName evidence="1">Copper resistance protein NlpE N-terminal domain-containing protein</fullName>
    </submittedName>
</protein>
<dbReference type="AlphaFoldDB" id="A0A9D9GYN9"/>
<dbReference type="Proteomes" id="UP000823635">
    <property type="component" value="Unassembled WGS sequence"/>
</dbReference>